<evidence type="ECO:0000259" key="22">
    <source>
        <dbReference type="PROSITE" id="PS50846"/>
    </source>
</evidence>
<keyword evidence="15" id="KW-0186">Copper</keyword>
<dbReference type="InterPro" id="IPR044492">
    <property type="entry name" value="P_typ_ATPase_HD_dom"/>
</dbReference>
<keyword evidence="10" id="KW-0187">Copper transport</keyword>
<dbReference type="Proteomes" id="UP000580568">
    <property type="component" value="Unassembled WGS sequence"/>
</dbReference>
<comment type="similarity">
    <text evidence="2 21">Belongs to the cation transport ATPase (P-type) (TC 3.A.3) family. Type IB subfamily.</text>
</comment>
<evidence type="ECO:0000256" key="4">
    <source>
        <dbReference type="ARBA" id="ARBA00015102"/>
    </source>
</evidence>
<dbReference type="InterPro" id="IPR023214">
    <property type="entry name" value="HAD_sf"/>
</dbReference>
<feature type="transmembrane region" description="Helical" evidence="21">
    <location>
        <begin position="447"/>
        <end position="469"/>
    </location>
</feature>
<dbReference type="Gene3D" id="3.30.70.100">
    <property type="match status" value="2"/>
</dbReference>
<evidence type="ECO:0000256" key="15">
    <source>
        <dbReference type="ARBA" id="ARBA00023008"/>
    </source>
</evidence>
<evidence type="ECO:0000256" key="7">
    <source>
        <dbReference type="ARBA" id="ARBA00022723"/>
    </source>
</evidence>
<dbReference type="Gene3D" id="3.40.50.1000">
    <property type="entry name" value="HAD superfamily/HAD-like"/>
    <property type="match status" value="1"/>
</dbReference>
<dbReference type="NCBIfam" id="TIGR01511">
    <property type="entry name" value="ATPase-IB1_Cu"/>
    <property type="match status" value="1"/>
</dbReference>
<dbReference type="SUPFAM" id="SSF81665">
    <property type="entry name" value="Calcium ATPase, transmembrane domain M"/>
    <property type="match status" value="1"/>
</dbReference>
<keyword evidence="7 21" id="KW-0479">Metal-binding</keyword>
<keyword evidence="12" id="KW-0460">Magnesium</keyword>
<dbReference type="CDD" id="cd02094">
    <property type="entry name" value="P-type_ATPase_Cu-like"/>
    <property type="match status" value="1"/>
</dbReference>
<dbReference type="SUPFAM" id="SSF56784">
    <property type="entry name" value="HAD-like"/>
    <property type="match status" value="1"/>
</dbReference>
<dbReference type="NCBIfam" id="TIGR01525">
    <property type="entry name" value="ATPase-IB_hvy"/>
    <property type="match status" value="1"/>
</dbReference>
<dbReference type="GO" id="GO:0005524">
    <property type="term" value="F:ATP binding"/>
    <property type="evidence" value="ECO:0007669"/>
    <property type="project" value="UniProtKB-UniRule"/>
</dbReference>
<dbReference type="InterPro" id="IPR018303">
    <property type="entry name" value="ATPase_P-typ_P_site"/>
</dbReference>
<sequence length="818" mass="87798">MGKSLKIEGMTCAACAKAVERASKKLQGVVEANVNFATEKLTVSFDESKVSITDIQAAVEKAGYKAVIEAISKTFKIEGMTCAACTKNIERVTRKLDGVIESNVNFATENLNINYEPSKLRVSDIKKAVEKAGYKALDKEVSVDEDKEKKEKEIKLLWKKFIISAIFTVPLLAIAMGHMLGNKFGYSLPEIIDPMMNPENFGIVQLALVIPVIIAGNRFFRVGFKSLVSKSPNMDSLIEVGTSAAFLYGIFAVAQIYRGNTEYTKDLYFESAGVIITLITLGKYLEAVTKGKTSEAIKKLMGLVPKTAIIIKDGKEIEISIDEVEVGDLILVKPGEKMPVDGEVVEGMTSVDESMLTGESIPLEKNIGDKIIGASINKNGSIKYRATRVGKDTALAQIIKLVEDAQGSKAPIAKLADVISGYFVPVVMSIAILSALAWYFIGGQTSVFALTIFISVLVIACPCALGLATPTAIMVGTGKGAEYGVLIKSGVALETAHKVKTIVFDKTGTITEGKPKVTNLVVTGNISEDDLLQLAASAEKGSEHPLGEAIVKGAEEKNLEFKNLDFFKAIPGYGIEVKIDDKDILLGNRKLMVERNISLENLEETSHTLASEGKTPMYIAIEKNIAGIIAVADTVKENSKKAIEELHKMGIEVAMITGDNKRTAEAIAKQVGIDRILAEVLPQDKANEVKKLQSEGKKVAMVGDGINDAPALAQADIGIAIGSGTDVAMESADIVLMRSDLMDVPTAIQLSKKTITNIKENLFWAFGYNTLGIPVAMGILYVFGGPLLNPIIAAAAMSFSSVSVLLNALRLKGFKPAK</sequence>
<keyword evidence="6 21" id="KW-0812">Transmembrane</keyword>
<organism evidence="23 24">
    <name type="scientific">Clostridium fungisolvens</name>
    <dbReference type="NCBI Taxonomy" id="1604897"/>
    <lineage>
        <taxon>Bacteria</taxon>
        <taxon>Bacillati</taxon>
        <taxon>Bacillota</taxon>
        <taxon>Clostridia</taxon>
        <taxon>Eubacteriales</taxon>
        <taxon>Clostridiaceae</taxon>
        <taxon>Clostridium</taxon>
    </lineage>
</organism>
<keyword evidence="5" id="KW-0813">Transport</keyword>
<evidence type="ECO:0000256" key="18">
    <source>
        <dbReference type="ARBA" id="ARBA00029719"/>
    </source>
</evidence>
<evidence type="ECO:0000256" key="21">
    <source>
        <dbReference type="RuleBase" id="RU362081"/>
    </source>
</evidence>
<evidence type="ECO:0000256" key="12">
    <source>
        <dbReference type="ARBA" id="ARBA00022842"/>
    </source>
</evidence>
<dbReference type="InterPro" id="IPR027256">
    <property type="entry name" value="P-typ_ATPase_IB"/>
</dbReference>
<keyword evidence="16" id="KW-0406">Ion transport</keyword>
<dbReference type="SFLD" id="SFLDS00003">
    <property type="entry name" value="Haloacid_Dehalogenase"/>
    <property type="match status" value="1"/>
</dbReference>
<name>A0A6V8SGM5_9CLOT</name>
<dbReference type="EC" id="7.2.2.8" evidence="3"/>
<keyword evidence="13" id="KW-1278">Translocase</keyword>
<keyword evidence="24" id="KW-1185">Reference proteome</keyword>
<dbReference type="PROSITE" id="PS50846">
    <property type="entry name" value="HMA_2"/>
    <property type="match status" value="2"/>
</dbReference>
<evidence type="ECO:0000256" key="13">
    <source>
        <dbReference type="ARBA" id="ARBA00022967"/>
    </source>
</evidence>
<evidence type="ECO:0000256" key="10">
    <source>
        <dbReference type="ARBA" id="ARBA00022796"/>
    </source>
</evidence>
<accession>A0A6V8SGM5</accession>
<evidence type="ECO:0000313" key="23">
    <source>
        <dbReference type="EMBL" id="GFP75732.1"/>
    </source>
</evidence>
<evidence type="ECO:0000256" key="6">
    <source>
        <dbReference type="ARBA" id="ARBA00022692"/>
    </source>
</evidence>
<protein>
    <recommendedName>
        <fullName evidence="4">Copper-exporting P-type ATPase</fullName>
        <ecNumber evidence="3">7.2.2.8</ecNumber>
    </recommendedName>
    <alternativeName>
        <fullName evidence="18">Copper-exporting P-type ATPase A</fullName>
    </alternativeName>
    <alternativeName>
        <fullName evidence="19">Cu(+)-exporting ATPase</fullName>
    </alternativeName>
</protein>
<dbReference type="InterPro" id="IPR008250">
    <property type="entry name" value="ATPase_P-typ_transduc_dom_A_sf"/>
</dbReference>
<dbReference type="Pfam" id="PF00403">
    <property type="entry name" value="HMA"/>
    <property type="match status" value="2"/>
</dbReference>
<dbReference type="InterPro" id="IPR006121">
    <property type="entry name" value="HMA_dom"/>
</dbReference>
<dbReference type="InterPro" id="IPR001757">
    <property type="entry name" value="P_typ_ATPase"/>
</dbReference>
<evidence type="ECO:0000256" key="16">
    <source>
        <dbReference type="ARBA" id="ARBA00023065"/>
    </source>
</evidence>
<dbReference type="FunFam" id="2.70.150.10:FF:000002">
    <property type="entry name" value="Copper-transporting ATPase 1, putative"/>
    <property type="match status" value="1"/>
</dbReference>
<keyword evidence="8" id="KW-0677">Repeat</keyword>
<dbReference type="AlphaFoldDB" id="A0A6V8SGM5"/>
<dbReference type="GO" id="GO:0043682">
    <property type="term" value="F:P-type divalent copper transporter activity"/>
    <property type="evidence" value="ECO:0007669"/>
    <property type="project" value="TreeGrafter"/>
</dbReference>
<dbReference type="GO" id="GO:0055070">
    <property type="term" value="P:copper ion homeostasis"/>
    <property type="evidence" value="ECO:0007669"/>
    <property type="project" value="TreeGrafter"/>
</dbReference>
<dbReference type="EMBL" id="BLZR01000001">
    <property type="protein sequence ID" value="GFP75732.1"/>
    <property type="molecule type" value="Genomic_DNA"/>
</dbReference>
<feature type="transmembrane region" description="Helical" evidence="21">
    <location>
        <begin position="762"/>
        <end position="784"/>
    </location>
</feature>
<proteinExistence type="inferred from homology"/>
<dbReference type="SUPFAM" id="SSF81653">
    <property type="entry name" value="Calcium ATPase, transduction domain A"/>
    <property type="match status" value="1"/>
</dbReference>
<evidence type="ECO:0000256" key="14">
    <source>
        <dbReference type="ARBA" id="ARBA00022989"/>
    </source>
</evidence>
<keyword evidence="21" id="KW-1003">Cell membrane</keyword>
<dbReference type="Gene3D" id="2.70.150.10">
    <property type="entry name" value="Calcium-transporting ATPase, cytoplasmic transduction domain A"/>
    <property type="match status" value="1"/>
</dbReference>
<feature type="transmembrane region" description="Helical" evidence="21">
    <location>
        <begin position="161"/>
        <end position="181"/>
    </location>
</feature>
<evidence type="ECO:0000256" key="8">
    <source>
        <dbReference type="ARBA" id="ARBA00022737"/>
    </source>
</evidence>
<evidence type="ECO:0000256" key="2">
    <source>
        <dbReference type="ARBA" id="ARBA00006024"/>
    </source>
</evidence>
<dbReference type="InterPro" id="IPR036412">
    <property type="entry name" value="HAD-like_sf"/>
</dbReference>
<dbReference type="FunFam" id="3.40.50.1000:FF:000031">
    <property type="entry name" value="Probable copper-transporting ATPase HMA5"/>
    <property type="match status" value="1"/>
</dbReference>
<evidence type="ECO:0000256" key="9">
    <source>
        <dbReference type="ARBA" id="ARBA00022741"/>
    </source>
</evidence>
<evidence type="ECO:0000256" key="11">
    <source>
        <dbReference type="ARBA" id="ARBA00022840"/>
    </source>
</evidence>
<evidence type="ECO:0000256" key="1">
    <source>
        <dbReference type="ARBA" id="ARBA00004651"/>
    </source>
</evidence>
<evidence type="ECO:0000256" key="19">
    <source>
        <dbReference type="ARBA" id="ARBA00033239"/>
    </source>
</evidence>
<evidence type="ECO:0000256" key="17">
    <source>
        <dbReference type="ARBA" id="ARBA00023136"/>
    </source>
</evidence>
<feature type="domain" description="HMA" evidence="22">
    <location>
        <begin position="1"/>
        <end position="67"/>
    </location>
</feature>
<dbReference type="InterPro" id="IPR006122">
    <property type="entry name" value="HMA_Cu_ion-bd"/>
</dbReference>
<dbReference type="PRINTS" id="PR00942">
    <property type="entry name" value="CUATPASEI"/>
</dbReference>
<dbReference type="CDD" id="cd00371">
    <property type="entry name" value="HMA"/>
    <property type="match status" value="2"/>
</dbReference>
<dbReference type="SUPFAM" id="SSF55008">
    <property type="entry name" value="HMA, heavy metal-associated domain"/>
    <property type="match status" value="2"/>
</dbReference>
<dbReference type="PANTHER" id="PTHR43520:SF8">
    <property type="entry name" value="P-TYPE CU(+) TRANSPORTER"/>
    <property type="match status" value="1"/>
</dbReference>
<evidence type="ECO:0000256" key="5">
    <source>
        <dbReference type="ARBA" id="ARBA00022448"/>
    </source>
</evidence>
<feature type="transmembrane region" description="Helical" evidence="21">
    <location>
        <begin position="790"/>
        <end position="809"/>
    </location>
</feature>
<dbReference type="SFLD" id="SFLDF00027">
    <property type="entry name" value="p-type_atpase"/>
    <property type="match status" value="1"/>
</dbReference>
<feature type="domain" description="HMA" evidence="22">
    <location>
        <begin position="71"/>
        <end position="137"/>
    </location>
</feature>
<dbReference type="SFLD" id="SFLDG00002">
    <property type="entry name" value="C1.7:_P-type_atpase_like"/>
    <property type="match status" value="1"/>
</dbReference>
<dbReference type="Gene3D" id="3.40.1110.10">
    <property type="entry name" value="Calcium-transporting ATPase, cytoplasmic domain N"/>
    <property type="match status" value="2"/>
</dbReference>
<dbReference type="PRINTS" id="PR00119">
    <property type="entry name" value="CATATPASE"/>
</dbReference>
<dbReference type="RefSeq" id="WP_183277212.1">
    <property type="nucleotide sequence ID" value="NZ_BLZR01000001.1"/>
</dbReference>
<dbReference type="NCBIfam" id="TIGR00003">
    <property type="entry name" value="copper ion binding protein"/>
    <property type="match status" value="2"/>
</dbReference>
<feature type="transmembrane region" description="Helical" evidence="21">
    <location>
        <begin position="201"/>
        <end position="224"/>
    </location>
</feature>
<reference evidence="23 24" key="1">
    <citation type="submission" date="2020-07" db="EMBL/GenBank/DDBJ databases">
        <title>A new beta-1,3-glucan-decomposing anaerobic bacterium isolated from anoxic soil subjected to biological soil disinfestation.</title>
        <authorList>
            <person name="Ueki A."/>
            <person name="Tonouchi A."/>
        </authorList>
    </citation>
    <scope>NUCLEOTIDE SEQUENCE [LARGE SCALE GENOMIC DNA]</scope>
    <source>
        <strain evidence="23 24">TW1</strain>
    </source>
</reference>
<feature type="transmembrane region" description="Helical" evidence="21">
    <location>
        <begin position="236"/>
        <end position="256"/>
    </location>
</feature>
<comment type="subcellular location">
    <subcellularLocation>
        <location evidence="1">Cell membrane</location>
        <topology evidence="1">Multi-pass membrane protein</topology>
    </subcellularLocation>
</comment>
<evidence type="ECO:0000313" key="24">
    <source>
        <dbReference type="Proteomes" id="UP000580568"/>
    </source>
</evidence>
<dbReference type="PANTHER" id="PTHR43520">
    <property type="entry name" value="ATP7, ISOFORM B"/>
    <property type="match status" value="1"/>
</dbReference>
<dbReference type="GO" id="GO:0016887">
    <property type="term" value="F:ATP hydrolysis activity"/>
    <property type="evidence" value="ECO:0007669"/>
    <property type="project" value="InterPro"/>
</dbReference>
<dbReference type="InterPro" id="IPR059000">
    <property type="entry name" value="ATPase_P-type_domA"/>
</dbReference>
<keyword evidence="9 21" id="KW-0547">Nucleotide-binding</keyword>
<dbReference type="PRINTS" id="PR00943">
    <property type="entry name" value="CUATPASE"/>
</dbReference>
<dbReference type="FunFam" id="3.30.70.100:FF:000005">
    <property type="entry name" value="Copper-exporting P-type ATPase A"/>
    <property type="match status" value="2"/>
</dbReference>
<feature type="transmembrane region" description="Helical" evidence="21">
    <location>
        <begin position="268"/>
        <end position="285"/>
    </location>
</feature>
<dbReference type="GO" id="GO:0140581">
    <property type="term" value="F:P-type monovalent copper transporter activity"/>
    <property type="evidence" value="ECO:0007669"/>
    <property type="project" value="UniProtKB-EC"/>
</dbReference>
<keyword evidence="17 21" id="KW-0472">Membrane</keyword>
<dbReference type="Pfam" id="PF00122">
    <property type="entry name" value="E1-E2_ATPase"/>
    <property type="match status" value="1"/>
</dbReference>
<dbReference type="InterPro" id="IPR023299">
    <property type="entry name" value="ATPase_P-typ_cyto_dom_N"/>
</dbReference>
<comment type="catalytic activity">
    <reaction evidence="20">
        <text>Cu(+)(in) + ATP + H2O = Cu(+)(out) + ADP + phosphate + H(+)</text>
        <dbReference type="Rhea" id="RHEA:25792"/>
        <dbReference type="ChEBI" id="CHEBI:15377"/>
        <dbReference type="ChEBI" id="CHEBI:15378"/>
        <dbReference type="ChEBI" id="CHEBI:30616"/>
        <dbReference type="ChEBI" id="CHEBI:43474"/>
        <dbReference type="ChEBI" id="CHEBI:49552"/>
        <dbReference type="ChEBI" id="CHEBI:456216"/>
        <dbReference type="EC" id="7.2.2.8"/>
    </reaction>
</comment>
<keyword evidence="14 21" id="KW-1133">Transmembrane helix</keyword>
<keyword evidence="11 21" id="KW-0067">ATP-binding</keyword>
<gene>
    <name evidence="23" type="ORF">bsdtw1_01824</name>
</gene>
<dbReference type="GO" id="GO:0005507">
    <property type="term" value="F:copper ion binding"/>
    <property type="evidence" value="ECO:0007669"/>
    <property type="project" value="InterPro"/>
</dbReference>
<feature type="transmembrane region" description="Helical" evidence="21">
    <location>
        <begin position="419"/>
        <end position="441"/>
    </location>
</feature>
<evidence type="ECO:0000256" key="3">
    <source>
        <dbReference type="ARBA" id="ARBA00012517"/>
    </source>
</evidence>
<dbReference type="GO" id="GO:0005886">
    <property type="term" value="C:plasma membrane"/>
    <property type="evidence" value="ECO:0007669"/>
    <property type="project" value="UniProtKB-SubCell"/>
</dbReference>
<comment type="caution">
    <text evidence="23">The sequence shown here is derived from an EMBL/GenBank/DDBJ whole genome shotgun (WGS) entry which is preliminary data.</text>
</comment>
<evidence type="ECO:0000256" key="20">
    <source>
        <dbReference type="ARBA" id="ARBA00049289"/>
    </source>
</evidence>
<dbReference type="InterPro" id="IPR023298">
    <property type="entry name" value="ATPase_P-typ_TM_dom_sf"/>
</dbReference>
<dbReference type="PROSITE" id="PS00154">
    <property type="entry name" value="ATPASE_E1_E2"/>
    <property type="match status" value="1"/>
</dbReference>
<dbReference type="InterPro" id="IPR036163">
    <property type="entry name" value="HMA_dom_sf"/>
</dbReference>
<dbReference type="Pfam" id="PF00702">
    <property type="entry name" value="Hydrolase"/>
    <property type="match status" value="1"/>
</dbReference>
<dbReference type="NCBIfam" id="TIGR01494">
    <property type="entry name" value="ATPase_P-type"/>
    <property type="match status" value="1"/>
</dbReference>